<dbReference type="SMART" id="SM00710">
    <property type="entry name" value="PbH1"/>
    <property type="match status" value="5"/>
</dbReference>
<keyword evidence="9" id="KW-1185">Reference proteome</keyword>
<dbReference type="Proteomes" id="UP000345527">
    <property type="component" value="Unassembled WGS sequence"/>
</dbReference>
<dbReference type="SUPFAM" id="SSF51126">
    <property type="entry name" value="Pectin lyase-like"/>
    <property type="match status" value="1"/>
</dbReference>
<evidence type="ECO:0000313" key="8">
    <source>
        <dbReference type="Proteomes" id="UP000345527"/>
    </source>
</evidence>
<comment type="caution">
    <text evidence="7">The sequence shown here is derived from an EMBL/GenBank/DDBJ whole genome shotgun (WGS) entry which is preliminary data.</text>
</comment>
<reference evidence="8 9" key="1">
    <citation type="journal article" date="2019" name="Syst. Appl. Microbiol.">
        <title>Characterization of Bifidobacterium species in feaces of the Egyptian fruit bat: Description of B. vespertilionis sp. nov. and B. rousetti sp. nov.</title>
        <authorList>
            <person name="Modesto M."/>
            <person name="Satti M."/>
            <person name="Watanabe K."/>
            <person name="Puglisi E."/>
            <person name="Morelli L."/>
            <person name="Huang C.-H."/>
            <person name="Liou J.-S."/>
            <person name="Miyashita M."/>
            <person name="Tamura T."/>
            <person name="Saito S."/>
            <person name="Mori K."/>
            <person name="Huang L."/>
            <person name="Sciavilla P."/>
            <person name="Sandri C."/>
            <person name="Spiezio C."/>
            <person name="Vitali F."/>
            <person name="Cavalieri D."/>
            <person name="Perpetuini G."/>
            <person name="Tofalo R."/>
            <person name="Bonetti A."/>
            <person name="Arita M."/>
            <person name="Mattarelli P."/>
        </authorList>
    </citation>
    <scope>NUCLEOTIDE SEQUENCE [LARGE SCALE GENOMIC DNA]</scope>
    <source>
        <strain evidence="6 9">RST16</strain>
        <strain evidence="7 8">RST8</strain>
    </source>
</reference>
<comment type="similarity">
    <text evidence="1 4">Belongs to the glycosyl hydrolase 28 family.</text>
</comment>
<dbReference type="InterPro" id="IPR011050">
    <property type="entry name" value="Pectin_lyase_fold/virulence"/>
</dbReference>
<dbReference type="Pfam" id="PF00295">
    <property type="entry name" value="Glyco_hydro_28"/>
    <property type="match status" value="1"/>
</dbReference>
<evidence type="ECO:0000256" key="3">
    <source>
        <dbReference type="ARBA" id="ARBA00023295"/>
    </source>
</evidence>
<organism evidence="7 8">
    <name type="scientific">Bifidobacterium vespertilionis</name>
    <dbReference type="NCBI Taxonomy" id="2562524"/>
    <lineage>
        <taxon>Bacteria</taxon>
        <taxon>Bacillati</taxon>
        <taxon>Actinomycetota</taxon>
        <taxon>Actinomycetes</taxon>
        <taxon>Bifidobacteriales</taxon>
        <taxon>Bifidobacteriaceae</taxon>
        <taxon>Bifidobacterium</taxon>
    </lineage>
</organism>
<dbReference type="EMBL" id="RZOA01000003">
    <property type="protein sequence ID" value="KAA8824368.1"/>
    <property type="molecule type" value="Genomic_DNA"/>
</dbReference>
<gene>
    <name evidence="7" type="ORF">EM848_02560</name>
    <name evidence="6" type="ORF">EMO90_04540</name>
</gene>
<sequence>MTTLAYTPQQFGAAADGRTLDTAALQAAIDAAADAGGTALVPPGTYLTGSLFLGSDMELHLEEGAVLLGSTRREDYATRRSRVAGVEMDWPAGVINAFGQRNVRITGDGAIDSNGPVWWDRYWGPDRKGGMRADYERRGLRWAVDYDCERPRNVIVHECENVELTGFISRRSGFWNVHICYSSDVHVDGLTITDGQGPSTDGIDIDSSRNVVVERCVVDCNDDSICLKAGRDADGLRVNRPCEHVEVRDCRFLRGAGVTLGSETSGGIRDVFLHDITFSGTACGFRIKSFTTRGGTLEGISASGLYMDGVRTPFEWDLAWHPAYSACTLPESWDGPIPERWKVLTAPVPADLALPSVRDISVSGIQATGCGQAFMIRGLKESPISDVRFDNVRVEAGAFGSIDGIDRFDVTNLNFTLNHDAFSAKEHVA</sequence>
<dbReference type="Pfam" id="PF12708">
    <property type="entry name" value="Pect-lyase_RHGA_epim"/>
    <property type="match status" value="1"/>
</dbReference>
<dbReference type="InterPro" id="IPR024535">
    <property type="entry name" value="RHGA/B-epi-like_pectate_lyase"/>
</dbReference>
<evidence type="ECO:0000256" key="2">
    <source>
        <dbReference type="ARBA" id="ARBA00022801"/>
    </source>
</evidence>
<name>A0A5J5E542_9BIFI</name>
<protein>
    <submittedName>
        <fullName evidence="7">Glycoside hydrolase family 28 protein</fullName>
    </submittedName>
</protein>
<dbReference type="InterPro" id="IPR000743">
    <property type="entry name" value="Glyco_hydro_28"/>
</dbReference>
<dbReference type="InterPro" id="IPR051801">
    <property type="entry name" value="GH28_Enzymes"/>
</dbReference>
<evidence type="ECO:0000256" key="4">
    <source>
        <dbReference type="RuleBase" id="RU361169"/>
    </source>
</evidence>
<dbReference type="InterPro" id="IPR012334">
    <property type="entry name" value="Pectin_lyas_fold"/>
</dbReference>
<keyword evidence="2 4" id="KW-0378">Hydrolase</keyword>
<dbReference type="GO" id="GO:0004650">
    <property type="term" value="F:polygalacturonase activity"/>
    <property type="evidence" value="ECO:0007669"/>
    <property type="project" value="InterPro"/>
</dbReference>
<evidence type="ECO:0000256" key="1">
    <source>
        <dbReference type="ARBA" id="ARBA00008834"/>
    </source>
</evidence>
<dbReference type="EMBL" id="RZNZ01000004">
    <property type="protein sequence ID" value="KAA8821423.1"/>
    <property type="molecule type" value="Genomic_DNA"/>
</dbReference>
<keyword evidence="3 4" id="KW-0326">Glycosidase</keyword>
<feature type="domain" description="Rhamnogalacturonase A/B/Epimerase-like pectate lyase" evidence="5">
    <location>
        <begin position="10"/>
        <end position="49"/>
    </location>
</feature>
<accession>A0A5J5E542</accession>
<evidence type="ECO:0000313" key="7">
    <source>
        <dbReference type="EMBL" id="KAA8824368.1"/>
    </source>
</evidence>
<dbReference type="PANTHER" id="PTHR31339">
    <property type="entry name" value="PECTIN LYASE-RELATED"/>
    <property type="match status" value="1"/>
</dbReference>
<evidence type="ECO:0000313" key="6">
    <source>
        <dbReference type="EMBL" id="KAA8821423.1"/>
    </source>
</evidence>
<dbReference type="InterPro" id="IPR006626">
    <property type="entry name" value="PbH1"/>
</dbReference>
<dbReference type="GO" id="GO:0005975">
    <property type="term" value="P:carbohydrate metabolic process"/>
    <property type="evidence" value="ECO:0007669"/>
    <property type="project" value="InterPro"/>
</dbReference>
<dbReference type="OrthoDB" id="3196343at2"/>
<dbReference type="AlphaFoldDB" id="A0A5J5E542"/>
<evidence type="ECO:0000259" key="5">
    <source>
        <dbReference type="Pfam" id="PF12708"/>
    </source>
</evidence>
<dbReference type="Proteomes" id="UP000374630">
    <property type="component" value="Unassembled WGS sequence"/>
</dbReference>
<evidence type="ECO:0000313" key="9">
    <source>
        <dbReference type="Proteomes" id="UP000374630"/>
    </source>
</evidence>
<dbReference type="PANTHER" id="PTHR31339:SF9">
    <property type="entry name" value="PLASMIN AND FIBRONECTIN-BINDING PROTEIN A"/>
    <property type="match status" value="1"/>
</dbReference>
<dbReference type="Gene3D" id="2.160.20.10">
    <property type="entry name" value="Single-stranded right-handed beta-helix, Pectin lyase-like"/>
    <property type="match status" value="1"/>
</dbReference>
<proteinExistence type="inferred from homology"/>
<dbReference type="RefSeq" id="WP_150353438.1">
    <property type="nucleotide sequence ID" value="NZ_RZNZ01000004.1"/>
</dbReference>